<sequence>MDLSGLDFWQFPLFLIVGHPQLPVKFIPDLVTFQAFVTPSYKKLREDGWLGKGRISSFEVAAADDQMAIISVKGDRLNEQGAVLNSWDLSYLLVRRGGQWMQACVMDKGPNLPEPEELYRWAHGLLSI</sequence>
<evidence type="ECO:0000313" key="2">
    <source>
        <dbReference type="Proteomes" id="UP000004030"/>
    </source>
</evidence>
<proteinExistence type="predicted"/>
<keyword evidence="2" id="KW-1185">Reference proteome</keyword>
<protein>
    <submittedName>
        <fullName evidence="1">Uncharacterized protein</fullName>
    </submittedName>
</protein>
<comment type="caution">
    <text evidence="1">The sequence shown here is derived from an EMBL/GenBank/DDBJ whole genome shotgun (WGS) entry which is preliminary data.</text>
</comment>
<reference evidence="1 2" key="1">
    <citation type="journal article" date="2012" name="J. Bacteriol.">
        <title>Genome sequence of benzo(a)pyrene-degrading bacterium Novosphingobium pentaromativorans US6-1.</title>
        <authorList>
            <person name="Luo Y.R."/>
            <person name="Kang S.G."/>
            <person name="Kim S.J."/>
            <person name="Kim M.R."/>
            <person name="Li N."/>
            <person name="Lee J.H."/>
            <person name="Kwon K.K."/>
        </authorList>
    </citation>
    <scope>NUCLEOTIDE SEQUENCE [LARGE SCALE GENOMIC DNA]</scope>
    <source>
        <strain evidence="1 2">US6-1</strain>
    </source>
</reference>
<accession>G6E7X9</accession>
<evidence type="ECO:0000313" key="1">
    <source>
        <dbReference type="EMBL" id="EHJ62622.1"/>
    </source>
</evidence>
<dbReference type="PATRIC" id="fig|1088721.3.peg.443"/>
<dbReference type="Proteomes" id="UP000004030">
    <property type="component" value="Unassembled WGS sequence"/>
</dbReference>
<name>G6E7X9_9SPHN</name>
<organism evidence="1 2">
    <name type="scientific">Novosphingobium pentaromativorans US6-1</name>
    <dbReference type="NCBI Taxonomy" id="1088721"/>
    <lineage>
        <taxon>Bacteria</taxon>
        <taxon>Pseudomonadati</taxon>
        <taxon>Pseudomonadota</taxon>
        <taxon>Alphaproteobacteria</taxon>
        <taxon>Sphingomonadales</taxon>
        <taxon>Sphingomonadaceae</taxon>
        <taxon>Novosphingobium</taxon>
    </lineage>
</organism>
<dbReference type="AlphaFoldDB" id="G6E7X9"/>
<gene>
    <name evidence="1" type="ORF">NSU_0450</name>
</gene>
<dbReference type="EMBL" id="AGFM01000007">
    <property type="protein sequence ID" value="EHJ62622.1"/>
    <property type="molecule type" value="Genomic_DNA"/>
</dbReference>